<gene>
    <name evidence="2" type="ORF">COW81_00265</name>
</gene>
<sequence length="255" mass="28415">FDARQTKIGGQVAGQIKTQTGFDISGNQAKGGFSGAIKRREDKQKEKAKRYETAGFETEADRVKEETGIAASAAKAATAKIFGKDAWKNSPWFRSAFKGEVSAERAKKKKDKKEKENEERKKYTEQIDQINKVERQKERGGTPNIYIRIIEEPGKPARYEIPETDPSRLVRNPATHVVQEIDPATGGLVVPAEENKIKQKSPDATVRYVHSMEDEFDTLAAKAKAYMGELRADIRFKAQKPEDGGGAKKETSDKP</sequence>
<comment type="caution">
    <text evidence="2">The sequence shown here is derived from an EMBL/GenBank/DDBJ whole genome shotgun (WGS) entry which is preliminary data.</text>
</comment>
<proteinExistence type="predicted"/>
<dbReference type="AlphaFoldDB" id="A0A2H0DZ49"/>
<accession>A0A2H0DZ49</accession>
<feature type="region of interest" description="Disordered" evidence="1">
    <location>
        <begin position="22"/>
        <end position="50"/>
    </location>
</feature>
<reference evidence="2 3" key="1">
    <citation type="submission" date="2017-09" db="EMBL/GenBank/DDBJ databases">
        <title>Depth-based differentiation of microbial function through sediment-hosted aquifers and enrichment of novel symbionts in the deep terrestrial subsurface.</title>
        <authorList>
            <person name="Probst A.J."/>
            <person name="Ladd B."/>
            <person name="Jarett J.K."/>
            <person name="Geller-Mcgrath D.E."/>
            <person name="Sieber C.M."/>
            <person name="Emerson J.B."/>
            <person name="Anantharaman K."/>
            <person name="Thomas B.C."/>
            <person name="Malmstrom R."/>
            <person name="Stieglmeier M."/>
            <person name="Klingl A."/>
            <person name="Woyke T."/>
            <person name="Ryan C.M."/>
            <person name="Banfield J.F."/>
        </authorList>
    </citation>
    <scope>NUCLEOTIDE SEQUENCE [LARGE SCALE GENOMIC DNA]</scope>
    <source>
        <strain evidence="2">CG22_combo_CG10-13_8_21_14_all_36_13</strain>
    </source>
</reference>
<evidence type="ECO:0000313" key="3">
    <source>
        <dbReference type="Proteomes" id="UP000231143"/>
    </source>
</evidence>
<name>A0A2H0DZ49_9BACT</name>
<protein>
    <submittedName>
        <fullName evidence="2">Uncharacterized protein</fullName>
    </submittedName>
</protein>
<feature type="region of interest" description="Disordered" evidence="1">
    <location>
        <begin position="100"/>
        <end position="123"/>
    </location>
</feature>
<feature type="compositionally biased region" description="Basic and acidic residues" evidence="1">
    <location>
        <begin position="113"/>
        <end position="123"/>
    </location>
</feature>
<dbReference type="Proteomes" id="UP000231143">
    <property type="component" value="Unassembled WGS sequence"/>
</dbReference>
<evidence type="ECO:0000256" key="1">
    <source>
        <dbReference type="SAM" id="MobiDB-lite"/>
    </source>
</evidence>
<feature type="non-terminal residue" evidence="2">
    <location>
        <position position="1"/>
    </location>
</feature>
<organism evidence="2 3">
    <name type="scientific">Candidatus Campbellbacteria bacterium CG22_combo_CG10-13_8_21_14_all_36_13</name>
    <dbReference type="NCBI Taxonomy" id="1974529"/>
    <lineage>
        <taxon>Bacteria</taxon>
        <taxon>Candidatus Campbelliibacteriota</taxon>
    </lineage>
</organism>
<evidence type="ECO:0000313" key="2">
    <source>
        <dbReference type="EMBL" id="PIP87453.1"/>
    </source>
</evidence>
<feature type="region of interest" description="Disordered" evidence="1">
    <location>
        <begin position="236"/>
        <end position="255"/>
    </location>
</feature>
<feature type="compositionally biased region" description="Basic and acidic residues" evidence="1">
    <location>
        <begin position="38"/>
        <end position="50"/>
    </location>
</feature>
<dbReference type="EMBL" id="PCTT01000003">
    <property type="protein sequence ID" value="PIP87453.1"/>
    <property type="molecule type" value="Genomic_DNA"/>
</dbReference>